<gene>
    <name evidence="2" type="ORF">PENCOP_c011G01293</name>
</gene>
<name>A0A1V6UEX2_9EURO</name>
<accession>A0A1V6UEX2</accession>
<reference evidence="3" key="1">
    <citation type="journal article" date="2017" name="Nat. Microbiol.">
        <title>Global analysis of biosynthetic gene clusters reveals vast potential of secondary metabolite production in Penicillium species.</title>
        <authorList>
            <person name="Nielsen J.C."/>
            <person name="Grijseels S."/>
            <person name="Prigent S."/>
            <person name="Ji B."/>
            <person name="Dainat J."/>
            <person name="Nielsen K.F."/>
            <person name="Frisvad J.C."/>
            <person name="Workman M."/>
            <person name="Nielsen J."/>
        </authorList>
    </citation>
    <scope>NUCLEOTIDE SEQUENCE [LARGE SCALE GENOMIC DNA]</scope>
    <source>
        <strain evidence="3">IBT 31321</strain>
    </source>
</reference>
<dbReference type="EMBL" id="MDDG01000011">
    <property type="protein sequence ID" value="OQE36981.1"/>
    <property type="molecule type" value="Genomic_DNA"/>
</dbReference>
<dbReference type="Proteomes" id="UP000191500">
    <property type="component" value="Unassembled WGS sequence"/>
</dbReference>
<organism evidence="2 3">
    <name type="scientific">Penicillium coprophilum</name>
    <dbReference type="NCBI Taxonomy" id="36646"/>
    <lineage>
        <taxon>Eukaryota</taxon>
        <taxon>Fungi</taxon>
        <taxon>Dikarya</taxon>
        <taxon>Ascomycota</taxon>
        <taxon>Pezizomycotina</taxon>
        <taxon>Eurotiomycetes</taxon>
        <taxon>Eurotiomycetidae</taxon>
        <taxon>Eurotiales</taxon>
        <taxon>Aspergillaceae</taxon>
        <taxon>Penicillium</taxon>
    </lineage>
</organism>
<keyword evidence="3" id="KW-1185">Reference proteome</keyword>
<evidence type="ECO:0000313" key="2">
    <source>
        <dbReference type="EMBL" id="OQE36981.1"/>
    </source>
</evidence>
<feature type="transmembrane region" description="Helical" evidence="1">
    <location>
        <begin position="14"/>
        <end position="39"/>
    </location>
</feature>
<dbReference type="AlphaFoldDB" id="A0A1V6UEX2"/>
<keyword evidence="1" id="KW-0812">Transmembrane</keyword>
<comment type="caution">
    <text evidence="2">The sequence shown here is derived from an EMBL/GenBank/DDBJ whole genome shotgun (WGS) entry which is preliminary data.</text>
</comment>
<protein>
    <submittedName>
        <fullName evidence="2">Uncharacterized protein</fullName>
    </submittedName>
</protein>
<proteinExistence type="predicted"/>
<evidence type="ECO:0000256" key="1">
    <source>
        <dbReference type="SAM" id="Phobius"/>
    </source>
</evidence>
<evidence type="ECO:0000313" key="3">
    <source>
        <dbReference type="Proteomes" id="UP000191500"/>
    </source>
</evidence>
<sequence>MGVYDPERHALESVLIVMASSHMGMRIPIYICAILPFALSLERIAMLPRETPFTNCTFARILNRNQTTSNLSLLHRLRDLNLMTYQSDCW</sequence>
<keyword evidence="1" id="KW-0472">Membrane</keyword>
<keyword evidence="1" id="KW-1133">Transmembrane helix</keyword>